<accession>A0A1H1Z9Y1</accession>
<organism evidence="3 4">
    <name type="scientific">Friedmanniella luteola</name>
    <dbReference type="NCBI Taxonomy" id="546871"/>
    <lineage>
        <taxon>Bacteria</taxon>
        <taxon>Bacillati</taxon>
        <taxon>Actinomycetota</taxon>
        <taxon>Actinomycetes</taxon>
        <taxon>Propionibacteriales</taxon>
        <taxon>Nocardioidaceae</taxon>
        <taxon>Friedmanniella</taxon>
    </lineage>
</organism>
<dbReference type="InterPro" id="IPR019993">
    <property type="entry name" value="RecB_nuclease_TM0106_put"/>
</dbReference>
<keyword evidence="4" id="KW-1185">Reference proteome</keyword>
<dbReference type="AlphaFoldDB" id="A0A1H1Z9Y1"/>
<gene>
    <name evidence="3" type="ORF">SAMN04488543_3638</name>
</gene>
<dbReference type="STRING" id="546871.SAMN04488543_3638"/>
<dbReference type="SUPFAM" id="SSF53098">
    <property type="entry name" value="Ribonuclease H-like"/>
    <property type="match status" value="1"/>
</dbReference>
<dbReference type="RefSeq" id="WP_091414599.1">
    <property type="nucleotide sequence ID" value="NZ_LT629749.1"/>
</dbReference>
<name>A0A1H1Z9Y1_9ACTN</name>
<evidence type="ECO:0000313" key="4">
    <source>
        <dbReference type="Proteomes" id="UP000199092"/>
    </source>
</evidence>
<dbReference type="InterPro" id="IPR012337">
    <property type="entry name" value="RNaseH-like_sf"/>
</dbReference>
<evidence type="ECO:0000256" key="1">
    <source>
        <dbReference type="SAM" id="MobiDB-lite"/>
    </source>
</evidence>
<dbReference type="Proteomes" id="UP000199092">
    <property type="component" value="Chromosome I"/>
</dbReference>
<dbReference type="InterPro" id="IPR038720">
    <property type="entry name" value="YprB_RNase_H-like_dom"/>
</dbReference>
<protein>
    <submittedName>
        <fullName evidence="3">RecB family nuclease, putative, TM0106 family</fullName>
    </submittedName>
</protein>
<dbReference type="OrthoDB" id="3274988at2"/>
<proteinExistence type="predicted"/>
<evidence type="ECO:0000313" key="3">
    <source>
        <dbReference type="EMBL" id="SDT30480.1"/>
    </source>
</evidence>
<feature type="region of interest" description="Disordered" evidence="1">
    <location>
        <begin position="148"/>
        <end position="170"/>
    </location>
</feature>
<feature type="domain" description="YprB ribonuclease H-like" evidence="2">
    <location>
        <begin position="412"/>
        <end position="592"/>
    </location>
</feature>
<reference evidence="3 4" key="1">
    <citation type="submission" date="2016-10" db="EMBL/GenBank/DDBJ databases">
        <authorList>
            <person name="de Groot N.N."/>
        </authorList>
    </citation>
    <scope>NUCLEOTIDE SEQUENCE [LARGE SCALE GENOMIC DNA]</scope>
    <source>
        <strain evidence="3 4">DSM 21741</strain>
    </source>
</reference>
<dbReference type="EMBL" id="LT629749">
    <property type="protein sequence ID" value="SDT30480.1"/>
    <property type="molecule type" value="Genomic_DNA"/>
</dbReference>
<evidence type="ECO:0000259" key="2">
    <source>
        <dbReference type="Pfam" id="PF13482"/>
    </source>
</evidence>
<dbReference type="Pfam" id="PF13482">
    <property type="entry name" value="RNase_H_2"/>
    <property type="match status" value="1"/>
</dbReference>
<sequence>MIEVRSEAAPGPRTRTLLLGASAARSCPVKTHNAFDATVPAPPDGPAELPARVQAARTFEAQQLEALIEAVPGLVVDLRLLDLDAAAQACRQALEVGAQVVVGGPLPVDAAGHRLGRPDLLIRGADAPDGRPTYHPGVVKAHKVLLPAKRRPPAEDSAGSPAEDAEPLGPAVRWSPLASPRPLDLQPWDGVGPRLGSREGDFLQLAHYHRMLEAAGYAGTGALGAVLGTDTLRDGPVLAWVDLAAPVVRTFSRSAEQGWRLRSLLERYDHELGLRVDVARTAARRTGDPATDPEPLVRPVVQRECQTCRWWPHCRAELPDDEISLRVDKGALDVREVLALRRRGVRTVPQLATADLDALLPGYLPEVSHRTGTENRLRVASRRARMLHAGVSFDRETSGPILVPAAALEVDLDIESAADGRIYLWGFLLHDTTSPEPPRYVAFSRFTALDDEAEATLADEAFHWLRGLVEGSRGVRVYHYSAYEPSAIKALAAREPGHAALAWAAGYADELVDLYDVVKAHFFGAGGLGLKPIAQHAGFRWRDEDPGGLNSQAWFADAVSGPDDRVREQARVRVLEYNEDDVRATAALRAWLRSR</sequence>
<dbReference type="NCBIfam" id="TIGR03491">
    <property type="entry name" value="TM0106 family RecB-like putative nuclease"/>
    <property type="match status" value="1"/>
</dbReference>